<dbReference type="InterPro" id="IPR000540">
    <property type="entry name" value="Flag_MotA_CS"/>
</dbReference>
<dbReference type="GO" id="GO:0071978">
    <property type="term" value="P:bacterial-type flagellum-dependent swarming motility"/>
    <property type="evidence" value="ECO:0007669"/>
    <property type="project" value="InterPro"/>
</dbReference>
<evidence type="ECO:0000313" key="13">
    <source>
        <dbReference type="Proteomes" id="UP000247584"/>
    </source>
</evidence>
<evidence type="ECO:0000313" key="12">
    <source>
        <dbReference type="EMBL" id="QIJ05371.1"/>
    </source>
</evidence>
<feature type="transmembrane region" description="Helical" evidence="9">
    <location>
        <begin position="7"/>
        <end position="29"/>
    </location>
</feature>
<dbReference type="GO" id="GO:0005886">
    <property type="term" value="C:plasma membrane"/>
    <property type="evidence" value="ECO:0007669"/>
    <property type="project" value="UniProtKB-SubCell"/>
</dbReference>
<evidence type="ECO:0000256" key="7">
    <source>
        <dbReference type="ARBA" id="ARBA00022989"/>
    </source>
</evidence>
<keyword evidence="6" id="KW-0283">Flagellar rotation</keyword>
<evidence type="ECO:0000256" key="5">
    <source>
        <dbReference type="ARBA" id="ARBA00022692"/>
    </source>
</evidence>
<keyword evidence="8 9" id="KW-0472">Membrane</keyword>
<feature type="transmembrane region" description="Helical" evidence="9">
    <location>
        <begin position="35"/>
        <end position="52"/>
    </location>
</feature>
<accession>A0A6G7LUE0</accession>
<dbReference type="AlphaFoldDB" id="A0A6G7LUE0"/>
<dbReference type="PANTHER" id="PTHR30433">
    <property type="entry name" value="CHEMOTAXIS PROTEIN MOTA"/>
    <property type="match status" value="1"/>
</dbReference>
<dbReference type="PROSITE" id="PS01307">
    <property type="entry name" value="MOTA"/>
    <property type="match status" value="1"/>
</dbReference>
<evidence type="ECO:0000256" key="1">
    <source>
        <dbReference type="ARBA" id="ARBA00004651"/>
    </source>
</evidence>
<dbReference type="GO" id="GO:0006935">
    <property type="term" value="P:chemotaxis"/>
    <property type="evidence" value="ECO:0007669"/>
    <property type="project" value="InterPro"/>
</dbReference>
<evidence type="ECO:0000256" key="8">
    <source>
        <dbReference type="ARBA" id="ARBA00023136"/>
    </source>
</evidence>
<keyword evidence="3" id="KW-0813">Transport</keyword>
<keyword evidence="5 9" id="KW-0812">Transmembrane</keyword>
<evidence type="ECO:0000313" key="11">
    <source>
        <dbReference type="EMBL" id="PYE58017.1"/>
    </source>
</evidence>
<protein>
    <submittedName>
        <fullName evidence="11">Chemotaxis protein MotA</fullName>
    </submittedName>
    <submittedName>
        <fullName evidence="12">Flagellar motor protein PomA</fullName>
    </submittedName>
</protein>
<keyword evidence="13" id="KW-1185">Reference proteome</keyword>
<evidence type="ECO:0000256" key="4">
    <source>
        <dbReference type="ARBA" id="ARBA00022475"/>
    </source>
</evidence>
<dbReference type="KEGG" id="schk:GII14_15320"/>
<keyword evidence="4" id="KW-1003">Cell membrane</keyword>
<dbReference type="EMBL" id="CP045857">
    <property type="protein sequence ID" value="QIJ05371.1"/>
    <property type="molecule type" value="Genomic_DNA"/>
</dbReference>
<comment type="subcellular location">
    <subcellularLocation>
        <location evidence="1">Cell membrane</location>
        <topology evidence="1">Multi-pass membrane protein</topology>
    </subcellularLocation>
</comment>
<dbReference type="InterPro" id="IPR047055">
    <property type="entry name" value="MotA-like"/>
</dbReference>
<evidence type="ECO:0000256" key="9">
    <source>
        <dbReference type="SAM" id="Phobius"/>
    </source>
</evidence>
<evidence type="ECO:0000256" key="6">
    <source>
        <dbReference type="ARBA" id="ARBA00022779"/>
    </source>
</evidence>
<evidence type="ECO:0000259" key="10">
    <source>
        <dbReference type="Pfam" id="PF01618"/>
    </source>
</evidence>
<organism evidence="12 14">
    <name type="scientific">Shewanella chilikensis</name>
    <dbReference type="NCBI Taxonomy" id="558541"/>
    <lineage>
        <taxon>Bacteria</taxon>
        <taxon>Pseudomonadati</taxon>
        <taxon>Pseudomonadota</taxon>
        <taxon>Gammaproteobacteria</taxon>
        <taxon>Alteromonadales</taxon>
        <taxon>Shewanellaceae</taxon>
        <taxon>Shewanella</taxon>
    </lineage>
</organism>
<dbReference type="Pfam" id="PF01618">
    <property type="entry name" value="MotA_ExbB"/>
    <property type="match status" value="1"/>
</dbReference>
<feature type="transmembrane region" description="Helical" evidence="9">
    <location>
        <begin position="145"/>
        <end position="166"/>
    </location>
</feature>
<evidence type="ECO:0000256" key="3">
    <source>
        <dbReference type="ARBA" id="ARBA00022448"/>
    </source>
</evidence>
<keyword evidence="7 9" id="KW-1133">Transmembrane helix</keyword>
<comment type="similarity">
    <text evidence="2">Belongs to the MotA family.</text>
</comment>
<keyword evidence="12" id="KW-0969">Cilium</keyword>
<dbReference type="RefSeq" id="WP_101054979.1">
    <property type="nucleotide sequence ID" value="NZ_BMXX01000018.1"/>
</dbReference>
<feature type="domain" description="MotA/TolQ/ExbB proton channel" evidence="10">
    <location>
        <begin position="98"/>
        <end position="214"/>
    </location>
</feature>
<evidence type="ECO:0000313" key="14">
    <source>
        <dbReference type="Proteomes" id="UP000502117"/>
    </source>
</evidence>
<reference evidence="12 14" key="2">
    <citation type="submission" date="2019-11" db="EMBL/GenBank/DDBJ databases">
        <title>Complete Genome Sequence of Shewanella chilikensis Strain DC57, Isolated from Corroded Seal Rings at a floating production facility in Australia.</title>
        <authorList>
            <person name="Salgar-Chaparro S.J."/>
            <person name="Castillo-Villamizar G.A."/>
            <person name="Poehlein A."/>
            <person name="Daniel R."/>
            <person name="Machuca L."/>
        </authorList>
    </citation>
    <scope>NUCLEOTIDE SEQUENCE [LARGE SCALE GENOMIC DNA]</scope>
    <source>
        <strain evidence="12 14">DC57</strain>
    </source>
</reference>
<name>A0A6G7LUE0_9GAMM</name>
<dbReference type="Proteomes" id="UP000247584">
    <property type="component" value="Unassembled WGS sequence"/>
</dbReference>
<dbReference type="EMBL" id="QJSY01000017">
    <property type="protein sequence ID" value="PYE58017.1"/>
    <property type="molecule type" value="Genomic_DNA"/>
</dbReference>
<feature type="transmembrane region" description="Helical" evidence="9">
    <location>
        <begin position="178"/>
        <end position="201"/>
    </location>
</feature>
<keyword evidence="12" id="KW-0282">Flagellum</keyword>
<evidence type="ECO:0000256" key="2">
    <source>
        <dbReference type="ARBA" id="ARBA00008038"/>
    </source>
</evidence>
<dbReference type="InterPro" id="IPR002898">
    <property type="entry name" value="MotA_ExbB_proton_chnl"/>
</dbReference>
<keyword evidence="12" id="KW-0966">Cell projection</keyword>
<dbReference type="GeneID" id="99801062"/>
<dbReference type="NCBIfam" id="NF006527">
    <property type="entry name" value="PRK08990.1"/>
    <property type="match status" value="1"/>
</dbReference>
<proteinExistence type="inferred from homology"/>
<gene>
    <name evidence="12" type="primary">pomA</name>
    <name evidence="11" type="ORF">C8J23_11778</name>
    <name evidence="12" type="ORF">GII14_15320</name>
</gene>
<dbReference type="Proteomes" id="UP000502117">
    <property type="component" value="Chromosome"/>
</dbReference>
<dbReference type="PANTHER" id="PTHR30433:SF2">
    <property type="entry name" value="MOTILITY PROTEIN A"/>
    <property type="match status" value="1"/>
</dbReference>
<sequence>MDLATLIGLVGAFAFIIMAMVSSGGIAIFIDVPSVLIVLVGSLFVVMMKFNLKQFLGAVKIAAKAFMFKLDKPEELIEQSVTMADAARKGGFLALEEAQISNSFMQKAIDMLVDGHDGDVVREALEKDIQLTEDRHKAGISIFKALGDVAPAMGMIGTLIGLVAMLSNMDDPKSIGPAMAVALLTTLYGAIIANMVAIPIADKLALRMNEEMLNRNLIMDAVLAIQDGQNPRVIEGFLKNYLSEKQRKIDTTDGE</sequence>
<reference evidence="11 13" key="1">
    <citation type="submission" date="2018-06" db="EMBL/GenBank/DDBJ databases">
        <title>Genomic Encyclopedia of Type Strains, Phase III (KMG-III): the genomes of soil and plant-associated and newly described type strains.</title>
        <authorList>
            <person name="Whitman W."/>
        </authorList>
    </citation>
    <scope>NUCLEOTIDE SEQUENCE [LARGE SCALE GENOMIC DNA]</scope>
    <source>
        <strain evidence="11 13">JC5</strain>
    </source>
</reference>